<evidence type="ECO:0000313" key="1">
    <source>
        <dbReference type="EMBL" id="KAI8538318.1"/>
    </source>
</evidence>
<sequence>MCLLAACLLVHSTGHASSALVSIAVQIEARKDVVPMVLAETLIGLDRVCSGETETFGGSPLLLQVGFSLSSPFSGFSCILILPRRLAWLSTVSYLFSFFLQIWLCDKVNVLTIPPGNWAYEARLLSQQCIEFADRRVSEWVDFFRHRRAGTISWRCSWLDFPPMTVHFMGPQWVVLAGLEALPSTYLIGFSASLV</sequence>
<keyword evidence="2" id="KW-1185">Reference proteome</keyword>
<dbReference type="EMBL" id="CM046396">
    <property type="protein sequence ID" value="KAI8538318.1"/>
    <property type="molecule type" value="Genomic_DNA"/>
</dbReference>
<proteinExistence type="predicted"/>
<dbReference type="Proteomes" id="UP001062846">
    <property type="component" value="Chromosome 9"/>
</dbReference>
<name>A0ACC0MDE6_RHOML</name>
<comment type="caution">
    <text evidence="1">The sequence shown here is derived from an EMBL/GenBank/DDBJ whole genome shotgun (WGS) entry which is preliminary data.</text>
</comment>
<protein>
    <submittedName>
        <fullName evidence="1">Uncharacterized protein</fullName>
    </submittedName>
</protein>
<reference evidence="1" key="1">
    <citation type="submission" date="2022-02" db="EMBL/GenBank/DDBJ databases">
        <title>Plant Genome Project.</title>
        <authorList>
            <person name="Zhang R.-G."/>
        </authorList>
    </citation>
    <scope>NUCLEOTIDE SEQUENCE</scope>
    <source>
        <strain evidence="1">AT1</strain>
    </source>
</reference>
<gene>
    <name evidence="1" type="ORF">RHMOL_Rhmol09G0093200</name>
</gene>
<accession>A0ACC0MDE6</accession>
<organism evidence="1 2">
    <name type="scientific">Rhododendron molle</name>
    <name type="common">Chinese azalea</name>
    <name type="synonym">Azalea mollis</name>
    <dbReference type="NCBI Taxonomy" id="49168"/>
    <lineage>
        <taxon>Eukaryota</taxon>
        <taxon>Viridiplantae</taxon>
        <taxon>Streptophyta</taxon>
        <taxon>Embryophyta</taxon>
        <taxon>Tracheophyta</taxon>
        <taxon>Spermatophyta</taxon>
        <taxon>Magnoliopsida</taxon>
        <taxon>eudicotyledons</taxon>
        <taxon>Gunneridae</taxon>
        <taxon>Pentapetalae</taxon>
        <taxon>asterids</taxon>
        <taxon>Ericales</taxon>
        <taxon>Ericaceae</taxon>
        <taxon>Ericoideae</taxon>
        <taxon>Rhodoreae</taxon>
        <taxon>Rhododendron</taxon>
    </lineage>
</organism>
<evidence type="ECO:0000313" key="2">
    <source>
        <dbReference type="Proteomes" id="UP001062846"/>
    </source>
</evidence>